<sequence>MVESAQSRAGAHFGHYQLRRLLGRGGMGEVYEAYDEVKDRVVALKLLPDDSAADPVFRERFQRESHAAARLQEPHVIPIHDYGEIDGTLFIDMRLVKGADLGALIEQHGPLPPGRAVTIISQIASAVDAAHDDGLIHRDIKPPNILVTRDDFAYLVDFGITKDAGAEKITAVGMTIGTLAYMAPERFLEGTVTTSVDIYSLTCVLHESLTGSQPYPHSSDGAVMNKHLNGPIPRPSAIRPGVSTSFDAVIARGMAKAPEGRYPSAGELAVAARAALTAADRAQPHAGSRRDSPPSTLFTNQRPSPAPGVPQPNPAIAQPTQREINPNPPGSSGPPPPPLFGPPMQGPPPSHPNRPARRRSAWWAAAAAALAAPLVVAGLWWLIGSGDESGTGGTTATGAAPSTCISFRGGGCVSSPPTRPPTTRPTSKPSTSLVPMPGPASSEAVLFDRLPQGYSDSSCSPVEYFPPALTGMTCGPTQGGPTTTRMFLYKNVPDVESSLQDVVTGSSLVPCPGVGQGPINWYQPNDPTHTVVGQYACAQTDGHPRLIWTNTHELTMGIADGTDLGNLNTWWSQNR</sequence>
<comment type="caution">
    <text evidence="11">The sequence shown here is derived from an EMBL/GenBank/DDBJ whole genome shotgun (WGS) entry which is preliminary data.</text>
</comment>
<evidence type="ECO:0000256" key="2">
    <source>
        <dbReference type="ARBA" id="ARBA00022527"/>
    </source>
</evidence>
<dbReference type="InterPro" id="IPR017441">
    <property type="entry name" value="Protein_kinase_ATP_BS"/>
</dbReference>
<feature type="binding site" evidence="7">
    <location>
        <position position="45"/>
    </location>
    <ligand>
        <name>ATP</name>
        <dbReference type="ChEBI" id="CHEBI:30616"/>
    </ligand>
</feature>
<dbReference type="SUPFAM" id="SSF56112">
    <property type="entry name" value="Protein kinase-like (PK-like)"/>
    <property type="match status" value="1"/>
</dbReference>
<feature type="compositionally biased region" description="Pro residues" evidence="8">
    <location>
        <begin position="326"/>
        <end position="352"/>
    </location>
</feature>
<keyword evidence="5 11" id="KW-0418">Kinase</keyword>
<dbReference type="Pfam" id="PF00069">
    <property type="entry name" value="Pkinase"/>
    <property type="match status" value="1"/>
</dbReference>
<evidence type="ECO:0000256" key="5">
    <source>
        <dbReference type="ARBA" id="ARBA00022777"/>
    </source>
</evidence>
<dbReference type="InterPro" id="IPR008271">
    <property type="entry name" value="Ser/Thr_kinase_AS"/>
</dbReference>
<dbReference type="InterPro" id="IPR011009">
    <property type="entry name" value="Kinase-like_dom_sf"/>
</dbReference>
<keyword evidence="9" id="KW-0812">Transmembrane</keyword>
<feature type="domain" description="Protein kinase" evidence="10">
    <location>
        <begin position="16"/>
        <end position="276"/>
    </location>
</feature>
<evidence type="ECO:0000256" key="3">
    <source>
        <dbReference type="ARBA" id="ARBA00022679"/>
    </source>
</evidence>
<feature type="compositionally biased region" description="Polar residues" evidence="8">
    <location>
        <begin position="293"/>
        <end position="303"/>
    </location>
</feature>
<dbReference type="Gene3D" id="3.30.200.20">
    <property type="entry name" value="Phosphorylase Kinase, domain 1"/>
    <property type="match status" value="1"/>
</dbReference>
<evidence type="ECO:0000256" key="4">
    <source>
        <dbReference type="ARBA" id="ARBA00022741"/>
    </source>
</evidence>
<evidence type="ECO:0000313" key="12">
    <source>
        <dbReference type="Proteomes" id="UP001185737"/>
    </source>
</evidence>
<dbReference type="Proteomes" id="UP001185737">
    <property type="component" value="Unassembled WGS sequence"/>
</dbReference>
<accession>A0ABU4CCY0</accession>
<keyword evidence="4 7" id="KW-0547">Nucleotide-binding</keyword>
<dbReference type="EMBL" id="JAWLKA010000006">
    <property type="protein sequence ID" value="MDV6281405.1"/>
    <property type="molecule type" value="Genomic_DNA"/>
</dbReference>
<proteinExistence type="predicted"/>
<dbReference type="InterPro" id="IPR000719">
    <property type="entry name" value="Prot_kinase_dom"/>
</dbReference>
<feature type="region of interest" description="Disordered" evidence="8">
    <location>
        <begin position="410"/>
        <end position="439"/>
    </location>
</feature>
<keyword evidence="6 7" id="KW-0067">ATP-binding</keyword>
<dbReference type="PROSITE" id="PS00108">
    <property type="entry name" value="PROTEIN_KINASE_ST"/>
    <property type="match status" value="1"/>
</dbReference>
<dbReference type="CDD" id="cd14014">
    <property type="entry name" value="STKc_PknB_like"/>
    <property type="match status" value="1"/>
</dbReference>
<dbReference type="PROSITE" id="PS00107">
    <property type="entry name" value="PROTEIN_KINASE_ATP"/>
    <property type="match status" value="1"/>
</dbReference>
<dbReference type="EC" id="2.7.11.1" evidence="1"/>
<feature type="compositionally biased region" description="Pro residues" evidence="8">
    <location>
        <begin position="304"/>
        <end position="313"/>
    </location>
</feature>
<reference evidence="11 12" key="1">
    <citation type="submission" date="2023-10" db="EMBL/GenBank/DDBJ databases">
        <title>Development of a sustainable strategy for remediation of hydrocarbon-contaminated territories based on the waste exchange concept.</title>
        <authorList>
            <person name="Krivoruchko A."/>
        </authorList>
    </citation>
    <scope>NUCLEOTIDE SEQUENCE [LARGE SCALE GENOMIC DNA]</scope>
    <source>
        <strain evidence="11 12">IEGM 60</strain>
    </source>
</reference>
<evidence type="ECO:0000256" key="8">
    <source>
        <dbReference type="SAM" id="MobiDB-lite"/>
    </source>
</evidence>
<keyword evidence="3 11" id="KW-0808">Transferase</keyword>
<dbReference type="PANTHER" id="PTHR43289">
    <property type="entry name" value="MITOGEN-ACTIVATED PROTEIN KINASE KINASE KINASE 20-RELATED"/>
    <property type="match status" value="1"/>
</dbReference>
<organism evidence="11 12">
    <name type="scientific">Rhodococcus jostii</name>
    <dbReference type="NCBI Taxonomy" id="132919"/>
    <lineage>
        <taxon>Bacteria</taxon>
        <taxon>Bacillati</taxon>
        <taxon>Actinomycetota</taxon>
        <taxon>Actinomycetes</taxon>
        <taxon>Mycobacteriales</taxon>
        <taxon>Nocardiaceae</taxon>
        <taxon>Rhodococcus</taxon>
    </lineage>
</organism>
<protein>
    <recommendedName>
        <fullName evidence="1">non-specific serine/threonine protein kinase</fullName>
        <ecNumber evidence="1">2.7.11.1</ecNumber>
    </recommendedName>
</protein>
<keyword evidence="12" id="KW-1185">Reference proteome</keyword>
<evidence type="ECO:0000256" key="1">
    <source>
        <dbReference type="ARBA" id="ARBA00012513"/>
    </source>
</evidence>
<dbReference type="RefSeq" id="WP_317568460.1">
    <property type="nucleotide sequence ID" value="NZ_JAWLKA010000006.1"/>
</dbReference>
<feature type="region of interest" description="Disordered" evidence="8">
    <location>
        <begin position="279"/>
        <end position="357"/>
    </location>
</feature>
<keyword evidence="9" id="KW-0472">Membrane</keyword>
<gene>
    <name evidence="11" type="ORF">R3Q59_12880</name>
</gene>
<keyword evidence="9" id="KW-1133">Transmembrane helix</keyword>
<keyword evidence="2" id="KW-0723">Serine/threonine-protein kinase</keyword>
<dbReference type="Gene3D" id="1.10.510.10">
    <property type="entry name" value="Transferase(Phosphotransferase) domain 1"/>
    <property type="match status" value="1"/>
</dbReference>
<name>A0ABU4CCY0_RHOJO</name>
<feature type="transmembrane region" description="Helical" evidence="9">
    <location>
        <begin position="361"/>
        <end position="383"/>
    </location>
</feature>
<evidence type="ECO:0000256" key="7">
    <source>
        <dbReference type="PROSITE-ProRule" id="PRU10141"/>
    </source>
</evidence>
<dbReference type="PROSITE" id="PS50011">
    <property type="entry name" value="PROTEIN_KINASE_DOM"/>
    <property type="match status" value="1"/>
</dbReference>
<evidence type="ECO:0000256" key="9">
    <source>
        <dbReference type="SAM" id="Phobius"/>
    </source>
</evidence>
<evidence type="ECO:0000256" key="6">
    <source>
        <dbReference type="ARBA" id="ARBA00022840"/>
    </source>
</evidence>
<evidence type="ECO:0000313" key="11">
    <source>
        <dbReference type="EMBL" id="MDV6281405.1"/>
    </source>
</evidence>
<dbReference type="SMART" id="SM00220">
    <property type="entry name" value="S_TKc"/>
    <property type="match status" value="1"/>
</dbReference>
<dbReference type="PANTHER" id="PTHR43289:SF6">
    <property type="entry name" value="SERINE_THREONINE-PROTEIN KINASE NEKL-3"/>
    <property type="match status" value="1"/>
</dbReference>
<dbReference type="GO" id="GO:0004674">
    <property type="term" value="F:protein serine/threonine kinase activity"/>
    <property type="evidence" value="ECO:0007669"/>
    <property type="project" value="UniProtKB-EC"/>
</dbReference>
<evidence type="ECO:0000259" key="10">
    <source>
        <dbReference type="PROSITE" id="PS50011"/>
    </source>
</evidence>